<feature type="binding site" evidence="5">
    <location>
        <position position="132"/>
    </location>
    <ligand>
        <name>FAD</name>
        <dbReference type="ChEBI" id="CHEBI:57692"/>
    </ligand>
</feature>
<evidence type="ECO:0000256" key="4">
    <source>
        <dbReference type="ARBA" id="ARBA00022827"/>
    </source>
</evidence>
<dbReference type="InterPro" id="IPR000172">
    <property type="entry name" value="GMC_OxRdtase_N"/>
</dbReference>
<evidence type="ECO:0000256" key="1">
    <source>
        <dbReference type="ARBA" id="ARBA00001974"/>
    </source>
</evidence>
<dbReference type="InterPro" id="IPR007867">
    <property type="entry name" value="GMC_OxRtase_C"/>
</dbReference>
<evidence type="ECO:0000313" key="7">
    <source>
        <dbReference type="EMBL" id="KFB42233.1"/>
    </source>
</evidence>
<dbReference type="SUPFAM" id="SSF54373">
    <property type="entry name" value="FAD-linked reductases, C-terminal domain"/>
    <property type="match status" value="1"/>
</dbReference>
<name>A0A084VW89_ANOSI</name>
<dbReference type="InterPro" id="IPR012132">
    <property type="entry name" value="GMC_OxRdtase"/>
</dbReference>
<evidence type="ECO:0000259" key="6">
    <source>
        <dbReference type="PROSITE" id="PS00624"/>
    </source>
</evidence>
<sequence>MLYIRGNRRDYDRWKDLGNPEWGWEDVLEYFKKSENMNVPELVRGNGSRYHRTGGYLNVEQARTDPVLNQLLRQAAVELKKEWIPDFNRDRHVGYGSSQLTIIGATRFSPAKAFLSPIKNRFNLHVIKNAMVEKILIDERNVATGVSFVLQNKIRMNAVANKEVIVAAGAINTPQLLMLSGIGRTEELEKFDIPTKANLNVGGKLQDHVAVPLFFKFPALQQDASELFLAFNEIDSLYEYTLKNRSQGVGNMQYLDTMVFLNTVNATDRYPDAQVFNMGAQKGADFIGRLASNFEYIKPIRDSLEEAAREAPVIYTHITTLNPKSRGKVRLASADPRVHPLIEANYFDHEDDLQTLVRGIRQLQELLKTTAFRTNKGELHRVNIPGCQQLEYDTDEYWECYVRHMTITTYHPVGTAKMGPSTDPEAVVDSRLRVKGIRGLRVIDASIMPLIVSGNTNAPTIMIGEMGSDFIKQENA</sequence>
<dbReference type="EMBL" id="ATLV01017521">
    <property type="status" value="NOT_ANNOTATED_CDS"/>
    <property type="molecule type" value="Genomic_DNA"/>
</dbReference>
<feature type="domain" description="Glucose-methanol-choline oxidoreductase N-terminal" evidence="6">
    <location>
        <begin position="169"/>
        <end position="183"/>
    </location>
</feature>
<organism evidence="7">
    <name type="scientific">Anopheles sinensis</name>
    <name type="common">Mosquito</name>
    <dbReference type="NCBI Taxonomy" id="74873"/>
    <lineage>
        <taxon>Eukaryota</taxon>
        <taxon>Metazoa</taxon>
        <taxon>Ecdysozoa</taxon>
        <taxon>Arthropoda</taxon>
        <taxon>Hexapoda</taxon>
        <taxon>Insecta</taxon>
        <taxon>Pterygota</taxon>
        <taxon>Neoptera</taxon>
        <taxon>Endopterygota</taxon>
        <taxon>Diptera</taxon>
        <taxon>Nematocera</taxon>
        <taxon>Culicoidea</taxon>
        <taxon>Culicidae</taxon>
        <taxon>Anophelinae</taxon>
        <taxon>Anopheles</taxon>
    </lineage>
</organism>
<dbReference type="PANTHER" id="PTHR11552">
    <property type="entry name" value="GLUCOSE-METHANOL-CHOLINE GMC OXIDOREDUCTASE"/>
    <property type="match status" value="1"/>
</dbReference>
<dbReference type="OMA" id="ENHIQPA"/>
<comment type="cofactor">
    <cofactor evidence="1 5">
        <name>FAD</name>
        <dbReference type="ChEBI" id="CHEBI:57692"/>
    </cofactor>
</comment>
<proteinExistence type="inferred from homology"/>
<accession>A0A084VW89</accession>
<dbReference type="InterPro" id="IPR036188">
    <property type="entry name" value="FAD/NAD-bd_sf"/>
</dbReference>
<evidence type="ECO:0000256" key="3">
    <source>
        <dbReference type="ARBA" id="ARBA00022630"/>
    </source>
</evidence>
<evidence type="ECO:0000313" key="8">
    <source>
        <dbReference type="EnsemblMetazoa" id="ASIC009910-PA"/>
    </source>
</evidence>
<dbReference type="EnsemblMetazoa" id="ASIC009910-RA">
    <property type="protein sequence ID" value="ASIC009910-PA"/>
    <property type="gene ID" value="ASIC009910"/>
</dbReference>
<dbReference type="VEuPathDB" id="VectorBase:ASIS017809"/>
<evidence type="ECO:0000256" key="5">
    <source>
        <dbReference type="PIRSR" id="PIRSR000137-2"/>
    </source>
</evidence>
<dbReference type="Gene3D" id="3.50.50.60">
    <property type="entry name" value="FAD/NAD(P)-binding domain"/>
    <property type="match status" value="1"/>
</dbReference>
<dbReference type="Proteomes" id="UP000030765">
    <property type="component" value="Unassembled WGS sequence"/>
</dbReference>
<dbReference type="Gene3D" id="3.30.560.10">
    <property type="entry name" value="Glucose Oxidase, domain 3"/>
    <property type="match status" value="1"/>
</dbReference>
<reference evidence="7 9" key="1">
    <citation type="journal article" date="2014" name="BMC Genomics">
        <title>Genome sequence of Anopheles sinensis provides insight into genetics basis of mosquito competence for malaria parasites.</title>
        <authorList>
            <person name="Zhou D."/>
            <person name="Zhang D."/>
            <person name="Ding G."/>
            <person name="Shi L."/>
            <person name="Hou Q."/>
            <person name="Ye Y."/>
            <person name="Xu Y."/>
            <person name="Zhou H."/>
            <person name="Xiong C."/>
            <person name="Li S."/>
            <person name="Yu J."/>
            <person name="Hong S."/>
            <person name="Yu X."/>
            <person name="Zou P."/>
            <person name="Chen C."/>
            <person name="Chang X."/>
            <person name="Wang W."/>
            <person name="Lv Y."/>
            <person name="Sun Y."/>
            <person name="Ma L."/>
            <person name="Shen B."/>
            <person name="Zhu C."/>
        </authorList>
    </citation>
    <scope>NUCLEOTIDE SEQUENCE [LARGE SCALE GENOMIC DNA]</scope>
</reference>
<dbReference type="AlphaFoldDB" id="A0A084VW89"/>
<dbReference type="PROSITE" id="PS00624">
    <property type="entry name" value="GMC_OXRED_2"/>
    <property type="match status" value="1"/>
</dbReference>
<protein>
    <submittedName>
        <fullName evidence="7">AGAP003785-PB-like protein</fullName>
    </submittedName>
</protein>
<dbReference type="VEuPathDB" id="VectorBase:ASIC009910"/>
<reference evidence="8" key="2">
    <citation type="submission" date="2020-05" db="UniProtKB">
        <authorList>
            <consortium name="EnsemblMetazoa"/>
        </authorList>
    </citation>
    <scope>IDENTIFICATION</scope>
</reference>
<dbReference type="PANTHER" id="PTHR11552:SF147">
    <property type="entry name" value="CHOLINE DEHYDROGENASE, MITOCHONDRIAL"/>
    <property type="match status" value="1"/>
</dbReference>
<dbReference type="EMBL" id="KE525172">
    <property type="protein sequence ID" value="KFB42233.1"/>
    <property type="molecule type" value="Genomic_DNA"/>
</dbReference>
<keyword evidence="3" id="KW-0285">Flavoprotein</keyword>
<gene>
    <name evidence="7" type="ORF">ZHAS_00009910</name>
</gene>
<dbReference type="STRING" id="74873.A0A084VW89"/>
<dbReference type="GO" id="GO:0016614">
    <property type="term" value="F:oxidoreductase activity, acting on CH-OH group of donors"/>
    <property type="evidence" value="ECO:0007669"/>
    <property type="project" value="InterPro"/>
</dbReference>
<keyword evidence="4 5" id="KW-0274">FAD</keyword>
<evidence type="ECO:0000313" key="9">
    <source>
        <dbReference type="Proteomes" id="UP000030765"/>
    </source>
</evidence>
<dbReference type="Pfam" id="PF00732">
    <property type="entry name" value="GMC_oxred_N"/>
    <property type="match status" value="1"/>
</dbReference>
<dbReference type="OrthoDB" id="269227at2759"/>
<dbReference type="SUPFAM" id="SSF51905">
    <property type="entry name" value="FAD/NAD(P)-binding domain"/>
    <property type="match status" value="1"/>
</dbReference>
<evidence type="ECO:0000256" key="2">
    <source>
        <dbReference type="ARBA" id="ARBA00010790"/>
    </source>
</evidence>
<dbReference type="GO" id="GO:0050660">
    <property type="term" value="F:flavin adenine dinucleotide binding"/>
    <property type="evidence" value="ECO:0007669"/>
    <property type="project" value="InterPro"/>
</dbReference>
<dbReference type="PIRSF" id="PIRSF000137">
    <property type="entry name" value="Alcohol_oxidase"/>
    <property type="match status" value="1"/>
</dbReference>
<dbReference type="Pfam" id="PF05199">
    <property type="entry name" value="GMC_oxred_C"/>
    <property type="match status" value="1"/>
</dbReference>
<keyword evidence="9" id="KW-1185">Reference proteome</keyword>
<comment type="similarity">
    <text evidence="2">Belongs to the GMC oxidoreductase family.</text>
</comment>